<dbReference type="GO" id="GO:0000479">
    <property type="term" value="P:endonucleolytic cleavage of tricistronic rRNA transcript (SSU-rRNA, 5.8S rRNA, LSU-rRNA)"/>
    <property type="evidence" value="ECO:0007669"/>
    <property type="project" value="TreeGrafter"/>
</dbReference>
<gene>
    <name evidence="10" type="primary">LOC108676730</name>
</gene>
<dbReference type="Pfam" id="PF08142">
    <property type="entry name" value="AARP2CN"/>
    <property type="match status" value="1"/>
</dbReference>
<evidence type="ECO:0000256" key="7">
    <source>
        <dbReference type="SAM" id="MobiDB-lite"/>
    </source>
</evidence>
<comment type="function">
    <text evidence="4">Required during maturation of the 40S ribosomal subunit in the nucleolus.</text>
</comment>
<dbReference type="GO" id="GO:0005730">
    <property type="term" value="C:nucleolus"/>
    <property type="evidence" value="ECO:0007669"/>
    <property type="project" value="UniProtKB-SubCell"/>
</dbReference>
<dbReference type="GeneID" id="108676730"/>
<dbReference type="CTD" id="55720"/>
<feature type="region of interest" description="Disordered" evidence="7">
    <location>
        <begin position="458"/>
        <end position="505"/>
    </location>
</feature>
<dbReference type="InterPro" id="IPR039761">
    <property type="entry name" value="Bms1/Tsr1"/>
</dbReference>
<accession>A0A8B7P2T7</accession>
<feature type="domain" description="Bms1-type G" evidence="8">
    <location>
        <begin position="83"/>
        <end position="285"/>
    </location>
</feature>
<evidence type="ECO:0000256" key="4">
    <source>
        <dbReference type="ARBA" id="ARBA00037087"/>
    </source>
</evidence>
<dbReference type="GO" id="GO:0000462">
    <property type="term" value="P:maturation of SSU-rRNA from tricistronic rRNA transcript (SSU-rRNA, 5.8S rRNA, LSU-rRNA)"/>
    <property type="evidence" value="ECO:0007669"/>
    <property type="project" value="TreeGrafter"/>
</dbReference>
<feature type="region of interest" description="Disordered" evidence="7">
    <location>
        <begin position="1"/>
        <end position="33"/>
    </location>
</feature>
<feature type="compositionally biased region" description="Acidic residues" evidence="7">
    <location>
        <begin position="395"/>
        <end position="411"/>
    </location>
</feature>
<dbReference type="Pfam" id="PF22298">
    <property type="entry name" value="Tsr1_G-like"/>
    <property type="match status" value="1"/>
</dbReference>
<comment type="similarity">
    <text evidence="5">Belongs to the TRAFAC class translation factor GTPase superfamily. Bms1-like GTPase family. TSR1 subfamily.</text>
</comment>
<feature type="compositionally biased region" description="Basic residues" evidence="7">
    <location>
        <begin position="14"/>
        <end position="27"/>
    </location>
</feature>
<protein>
    <recommendedName>
        <fullName evidence="6">Pre-rRNA-processing protein TSR1 homolog</fullName>
    </recommendedName>
</protein>
<dbReference type="KEGG" id="hazt:108676730"/>
<name>A0A8B7P2T7_HYAAZ</name>
<feature type="compositionally biased region" description="Acidic residues" evidence="7">
    <location>
        <begin position="463"/>
        <end position="496"/>
    </location>
</feature>
<evidence type="ECO:0000313" key="10">
    <source>
        <dbReference type="RefSeq" id="XP_018020348.1"/>
    </source>
</evidence>
<dbReference type="GO" id="GO:0034511">
    <property type="term" value="F:U3 snoRNA binding"/>
    <property type="evidence" value="ECO:0007669"/>
    <property type="project" value="TreeGrafter"/>
</dbReference>
<keyword evidence="3" id="KW-0539">Nucleus</keyword>
<evidence type="ECO:0000256" key="1">
    <source>
        <dbReference type="ARBA" id="ARBA00004604"/>
    </source>
</evidence>
<reference evidence="10" key="1">
    <citation type="submission" date="2025-08" db="UniProtKB">
        <authorList>
            <consortium name="RefSeq"/>
        </authorList>
    </citation>
    <scope>IDENTIFICATION</scope>
    <source>
        <tissue evidence="10">Whole organism</tissue>
    </source>
</reference>
<keyword evidence="9" id="KW-1185">Reference proteome</keyword>
<dbReference type="PANTHER" id="PTHR12858:SF1">
    <property type="entry name" value="PRE-RRNA-PROCESSING PROTEIN TSR1 HOMOLOG"/>
    <property type="match status" value="1"/>
</dbReference>
<evidence type="ECO:0000256" key="2">
    <source>
        <dbReference type="ARBA" id="ARBA00022517"/>
    </source>
</evidence>
<dbReference type="AlphaFoldDB" id="A0A8B7P2T7"/>
<dbReference type="GO" id="GO:0003924">
    <property type="term" value="F:GTPase activity"/>
    <property type="evidence" value="ECO:0007669"/>
    <property type="project" value="TreeGrafter"/>
</dbReference>
<dbReference type="SMART" id="SM00785">
    <property type="entry name" value="AARP2CN"/>
    <property type="match status" value="1"/>
</dbReference>
<sequence length="892" mass="100733">MAQSVHRASGLKQQNKKHNKLGHKTKGQIKSLSQGRLSIQSVSRKAKHDLSRVERRNQVKVIRADKKEKNLMKKRKLGTESQPPFLVCVLLLDPSLQQEAVLAALRAADAQSVVTVSEQNITHVSCTRFKQRFAFVVPKCDDLYSILDTVKVCTTLLLVWPCSTDEDLHLGEDQQRVLSAVKAQGLPTPVHAALGYHDLAHKGEPTTADSLSSALSQSLSLSGSVALTSEQPRHASSRRAARCMQQLMQEVRQYFPGDDKAKVHLLEKPGDALLCLRQIGSQKQRALFYRDHRPHLLADQLSFHTNVDSGSTGTLAVTGFLRGASLSPNDLVHLPGWGDYQLLKVVEHSSDPHPLILGGSRKANVATKADDIVYRPDHNQCSLAATRDDVKGEESSSDDSGQESDGEDSDDGASSVTARSLKSLTAVPIKKDRIPGAYCAKSDYQAAWMIDNEAFKQDFGGCSDEEESDDSEDEFQPPDARSDDEESMVAPDDDDSMSVVSSSEYGEDAYDDKMDYQREMDEYQRMKDMREDLEFPDEVDTPRDIPARERFIKYRGLESFRSSPWDLNENLPEDYSKIFHIPRFEHYRKRVLADAKLKDNAVECGRYVTVYIKEVPTHAFEEHKVTGSPLVLFGLLLHEAKMSLVNLVLKSHPVGHTRPIKSKDRLIFHVGFRRYINQPIFSDHTAGDKQKFCRYFHPGMTVVASMYAPVTFPPASVLAFRQLSGNRQELVATGSVYTVNADRCVLKRIILSGHPFKIHKRSVVVRYMFFDRDDINWFKPIELRTKWGRKGNIKEALGTHGHMKCMFNGTLKSQDTILLHLYKRVFPKWTYNPSVPRGEPLYTSGVYPLENKSDVNSDDEEDCGKRRKIEKELQDKYLMPPPSKKQRKVRFS</sequence>
<evidence type="ECO:0000313" key="9">
    <source>
        <dbReference type="Proteomes" id="UP000694843"/>
    </source>
</evidence>
<feature type="region of interest" description="Disordered" evidence="7">
    <location>
        <begin position="870"/>
        <end position="892"/>
    </location>
</feature>
<evidence type="ECO:0000256" key="5">
    <source>
        <dbReference type="ARBA" id="ARBA00038288"/>
    </source>
</evidence>
<dbReference type="PANTHER" id="PTHR12858">
    <property type="entry name" value="RIBOSOME BIOGENESIS PROTEIN"/>
    <property type="match status" value="1"/>
</dbReference>
<dbReference type="GO" id="GO:0005525">
    <property type="term" value="F:GTP binding"/>
    <property type="evidence" value="ECO:0007669"/>
    <property type="project" value="TreeGrafter"/>
</dbReference>
<keyword evidence="2" id="KW-0690">Ribosome biogenesis</keyword>
<evidence type="ECO:0000259" key="8">
    <source>
        <dbReference type="PROSITE" id="PS51714"/>
    </source>
</evidence>
<evidence type="ECO:0000256" key="6">
    <source>
        <dbReference type="ARBA" id="ARBA00040070"/>
    </source>
</evidence>
<comment type="subcellular location">
    <subcellularLocation>
        <location evidence="1">Nucleus</location>
        <location evidence="1">Nucleolus</location>
    </subcellularLocation>
</comment>
<dbReference type="OrthoDB" id="119302at2759"/>
<dbReference type="InterPro" id="IPR030387">
    <property type="entry name" value="G_Bms1/Tsr1_dom"/>
</dbReference>
<dbReference type="PROSITE" id="PS51714">
    <property type="entry name" value="G_BMS1"/>
    <property type="match status" value="1"/>
</dbReference>
<evidence type="ECO:0000256" key="3">
    <source>
        <dbReference type="ARBA" id="ARBA00023242"/>
    </source>
</evidence>
<organism evidence="9 10">
    <name type="scientific">Hyalella azteca</name>
    <name type="common">Amphipod</name>
    <dbReference type="NCBI Taxonomy" id="294128"/>
    <lineage>
        <taxon>Eukaryota</taxon>
        <taxon>Metazoa</taxon>
        <taxon>Ecdysozoa</taxon>
        <taxon>Arthropoda</taxon>
        <taxon>Crustacea</taxon>
        <taxon>Multicrustacea</taxon>
        <taxon>Malacostraca</taxon>
        <taxon>Eumalacostraca</taxon>
        <taxon>Peracarida</taxon>
        <taxon>Amphipoda</taxon>
        <taxon>Senticaudata</taxon>
        <taxon>Talitrida</taxon>
        <taxon>Talitroidea</taxon>
        <taxon>Hyalellidae</taxon>
        <taxon>Hyalella</taxon>
    </lineage>
</organism>
<dbReference type="InterPro" id="IPR012948">
    <property type="entry name" value="AARP2CN"/>
</dbReference>
<dbReference type="Pfam" id="PF04950">
    <property type="entry name" value="RIBIOP_C"/>
    <property type="match status" value="1"/>
</dbReference>
<feature type="region of interest" description="Disordered" evidence="7">
    <location>
        <begin position="383"/>
        <end position="417"/>
    </location>
</feature>
<dbReference type="RefSeq" id="XP_018020348.1">
    <property type="nucleotide sequence ID" value="XM_018164859.2"/>
</dbReference>
<dbReference type="Proteomes" id="UP000694843">
    <property type="component" value="Unplaced"/>
</dbReference>
<dbReference type="InterPro" id="IPR007034">
    <property type="entry name" value="BMS1_TSR1_C"/>
</dbReference>
<dbReference type="OMA" id="MNLPRFK"/>
<dbReference type="GO" id="GO:0030688">
    <property type="term" value="C:preribosome, small subunit precursor"/>
    <property type="evidence" value="ECO:0007669"/>
    <property type="project" value="TreeGrafter"/>
</dbReference>
<proteinExistence type="inferred from homology"/>
<dbReference type="SMART" id="SM01362">
    <property type="entry name" value="DUF663"/>
    <property type="match status" value="1"/>
</dbReference>